<reference evidence="2" key="1">
    <citation type="journal article" date="2014" name="Environ. Microbiol.">
        <title>Comparative genomics of the marine bacterial genus Glaciecola reveals the high degree of genomic diversity and genomic characteristic for cold adaptation.</title>
        <authorList>
            <person name="Qin Q.L."/>
            <person name="Xie B.B."/>
            <person name="Yu Y."/>
            <person name="Shu Y.L."/>
            <person name="Rong J.C."/>
            <person name="Zhang Y.J."/>
            <person name="Zhao D.L."/>
            <person name="Chen X.L."/>
            <person name="Zhang X.Y."/>
            <person name="Chen B."/>
            <person name="Zhou B.C."/>
            <person name="Zhang Y.Z."/>
        </authorList>
    </citation>
    <scope>NUCLEOTIDE SEQUENCE [LARGE SCALE GENOMIC DNA]</scope>
    <source>
        <strain evidence="2">LMG 21857</strain>
    </source>
</reference>
<organism evidence="1 2">
    <name type="scientific">Paraglaciecola polaris LMG 21857</name>
    <dbReference type="NCBI Taxonomy" id="1129793"/>
    <lineage>
        <taxon>Bacteria</taxon>
        <taxon>Pseudomonadati</taxon>
        <taxon>Pseudomonadota</taxon>
        <taxon>Gammaproteobacteria</taxon>
        <taxon>Alteromonadales</taxon>
        <taxon>Alteromonadaceae</taxon>
        <taxon>Paraglaciecola</taxon>
    </lineage>
</organism>
<dbReference type="AlphaFoldDB" id="K6ZS95"/>
<evidence type="ECO:0000313" key="1">
    <source>
        <dbReference type="EMBL" id="GAC33177.1"/>
    </source>
</evidence>
<sequence length="316" mass="34704">MFLSVATTTLSNGVNNMSIVQAGLSCLWFALLTACASTSTDKQQGINDYNLALSASKWQLIDDFEHTDSIAGWTQADTKNDTRPHIAHPQVTERRQASTTSGEITNSAFATNSYMLKKPAADGIVGNRKALTFKALPESVAVGETYTFYTRINVESFPNNHAFGLSDMGPADIKKHDYNAFEATLRVTDKTESNGHENTGVLMVKVPDGYANIKNIQHNRDAKPLVPGTWYQIWYVVNNASVAKGGQTYDVFVKGGDEFAQQTLVFQGATFRMQRARPLTHFLMNCNTGPVAKPYGNGGLKYDDLYMAKGVQLHTP</sequence>
<proteinExistence type="predicted"/>
<accession>K6ZS95</accession>
<evidence type="ECO:0000313" key="2">
    <source>
        <dbReference type="Proteomes" id="UP000006322"/>
    </source>
</evidence>
<dbReference type="Proteomes" id="UP000006322">
    <property type="component" value="Unassembled WGS sequence"/>
</dbReference>
<comment type="caution">
    <text evidence="1">The sequence shown here is derived from an EMBL/GenBank/DDBJ whole genome shotgun (WGS) entry which is preliminary data.</text>
</comment>
<name>K6ZS95_9ALTE</name>
<keyword evidence="2" id="KW-1185">Reference proteome</keyword>
<gene>
    <name evidence="1" type="ORF">GPLA_2272</name>
</gene>
<protein>
    <submittedName>
        <fullName evidence="1">Uncharacterized protein</fullName>
    </submittedName>
</protein>
<dbReference type="EMBL" id="BAER01000049">
    <property type="protein sequence ID" value="GAC33177.1"/>
    <property type="molecule type" value="Genomic_DNA"/>
</dbReference>